<reference evidence="1 2" key="1">
    <citation type="journal article" date="2018" name="Evol. Lett.">
        <title>Horizontal gene cluster transfer increased hallucinogenic mushroom diversity.</title>
        <authorList>
            <person name="Reynolds H.T."/>
            <person name="Vijayakumar V."/>
            <person name="Gluck-Thaler E."/>
            <person name="Korotkin H.B."/>
            <person name="Matheny P.B."/>
            <person name="Slot J.C."/>
        </authorList>
    </citation>
    <scope>NUCLEOTIDE SEQUENCE [LARGE SCALE GENOMIC DNA]</scope>
    <source>
        <strain evidence="1 2">2631</strain>
    </source>
</reference>
<keyword evidence="2" id="KW-1185">Reference proteome</keyword>
<comment type="caution">
    <text evidence="1">The sequence shown here is derived from an EMBL/GenBank/DDBJ whole genome shotgun (WGS) entry which is preliminary data.</text>
</comment>
<dbReference type="InParanoid" id="A0A409X2X2"/>
<dbReference type="Proteomes" id="UP000283269">
    <property type="component" value="Unassembled WGS sequence"/>
</dbReference>
<evidence type="ECO:0000313" key="2">
    <source>
        <dbReference type="Proteomes" id="UP000283269"/>
    </source>
</evidence>
<dbReference type="EMBL" id="NHYD01002756">
    <property type="protein sequence ID" value="PPQ85090.1"/>
    <property type="molecule type" value="Genomic_DNA"/>
</dbReference>
<proteinExistence type="predicted"/>
<name>A0A409X2X2_PSICY</name>
<protein>
    <submittedName>
        <fullName evidence="1">Uncharacterized protein</fullName>
    </submittedName>
</protein>
<dbReference type="AlphaFoldDB" id="A0A409X2X2"/>
<accession>A0A409X2X2</accession>
<evidence type="ECO:0000313" key="1">
    <source>
        <dbReference type="EMBL" id="PPQ85090.1"/>
    </source>
</evidence>
<organism evidence="1 2">
    <name type="scientific">Psilocybe cyanescens</name>
    <dbReference type="NCBI Taxonomy" id="93625"/>
    <lineage>
        <taxon>Eukaryota</taxon>
        <taxon>Fungi</taxon>
        <taxon>Dikarya</taxon>
        <taxon>Basidiomycota</taxon>
        <taxon>Agaricomycotina</taxon>
        <taxon>Agaricomycetes</taxon>
        <taxon>Agaricomycetidae</taxon>
        <taxon>Agaricales</taxon>
        <taxon>Agaricineae</taxon>
        <taxon>Strophariaceae</taxon>
        <taxon>Psilocybe</taxon>
    </lineage>
</organism>
<gene>
    <name evidence="1" type="ORF">CVT25_009049</name>
</gene>
<sequence>MAAVIHSGQLSVRCALNLGGTPREPSKFELGKGKIQHVMAHIPRSSPRFLFVFPWRNADFQLPLPVLPPESL</sequence>